<evidence type="ECO:0000313" key="3">
    <source>
        <dbReference type="EMBL" id="KAF4468371.1"/>
    </source>
</evidence>
<dbReference type="OrthoDB" id="5342924at2759"/>
<proteinExistence type="predicted"/>
<dbReference type="AlphaFoldDB" id="A0A8H4LG10"/>
<feature type="region of interest" description="Disordered" evidence="1">
    <location>
        <begin position="801"/>
        <end position="852"/>
    </location>
</feature>
<protein>
    <submittedName>
        <fullName evidence="3">Uncharacterized protein</fullName>
    </submittedName>
</protein>
<sequence length="852" mass="95418">MDSDSSGETIATKERQTWARKIPRVAALQSTMRRLISRANLESIRSQAGAILDILLRIHGLAALTFRRRINKEEQPKVLLRSSLWVALARCTIHIIPAFVSIGLVIINWGGYFIGNELQGSKNQDDMKMGLLQVAAKTQELLIVASVGSIIFHILRSELVFGEGVPLGLLASGWNFAQIQYFWSPEFLGCLLLDKTMPRKQRWKRRGILFFVAISGMLALVAGPAAAVLMIPRRKDWPVGGGIYWLNGEANESWLCSTLTIYGGSSAQLWPTSLTANYYAGANCTQREVQFIDNRCPAAGFLSLYQYYDLWWNHLNTGFSFELRDSNMRKMVYSQPALRGDCNTWSYTSHSATATLQDAVRSLHRAALGYLLRVGPMEMPYPYHLQWADPIYFKVNTKIPLVRVKCRPQGMVGLWGENLTVEFASIRDTDPWWDTQIRYPEREPPPEPKPIKVNVLEVIQKDLALRGVLNDSSSLLKGGMFQEGRRVLIFPVDTWEVTGNSLDLAILLGQNWNKTGDEDRPISNVLSCSIDARWTNGATSMRMKSDNQLSHEFHLGRVRNLVEVEAKPLERIGYLHNTPPSDGSWPTVRLSPDWYNILAPVLPDEPFNGLPWLPPVGSKQTTVESLVNRIFNPEDSAAQAFENVIATAVVDGLSRSGLIPNYNGSRFLEAWPFPQWDIKDEEQARTLVHKGKPTDSFQPTMLKPGKRTKMVMNATYNGYVMEANSWFDYLSMAALLTHALIAFAHCILLLKYHTTSSAWDTILELVTLTQQSEPPTEPLLANTSAGVKSFKTVKLLATVETSDASGTGSSEDGPRPKGELQLRLREPWKSRNPALKPGEAGQVYGQRGFHGV</sequence>
<keyword evidence="4" id="KW-1185">Reference proteome</keyword>
<feature type="compositionally biased region" description="Polar residues" evidence="1">
    <location>
        <begin position="801"/>
        <end position="810"/>
    </location>
</feature>
<gene>
    <name evidence="3" type="ORF">FALBO_4744</name>
</gene>
<feature type="transmembrane region" description="Helical" evidence="2">
    <location>
        <begin position="87"/>
        <end position="114"/>
    </location>
</feature>
<keyword evidence="2" id="KW-0812">Transmembrane</keyword>
<feature type="compositionally biased region" description="Basic and acidic residues" evidence="1">
    <location>
        <begin position="812"/>
        <end position="829"/>
    </location>
</feature>
<dbReference type="EMBL" id="JAADYS010000628">
    <property type="protein sequence ID" value="KAF4468371.1"/>
    <property type="molecule type" value="Genomic_DNA"/>
</dbReference>
<evidence type="ECO:0000313" key="4">
    <source>
        <dbReference type="Proteomes" id="UP000554235"/>
    </source>
</evidence>
<keyword evidence="2" id="KW-1133">Transmembrane helix</keyword>
<accession>A0A8H4LG10</accession>
<name>A0A8H4LG10_9HYPO</name>
<comment type="caution">
    <text evidence="3">The sequence shown here is derived from an EMBL/GenBank/DDBJ whole genome shotgun (WGS) entry which is preliminary data.</text>
</comment>
<organism evidence="3 4">
    <name type="scientific">Fusarium albosuccineum</name>
    <dbReference type="NCBI Taxonomy" id="1237068"/>
    <lineage>
        <taxon>Eukaryota</taxon>
        <taxon>Fungi</taxon>
        <taxon>Dikarya</taxon>
        <taxon>Ascomycota</taxon>
        <taxon>Pezizomycotina</taxon>
        <taxon>Sordariomycetes</taxon>
        <taxon>Hypocreomycetidae</taxon>
        <taxon>Hypocreales</taxon>
        <taxon>Nectriaceae</taxon>
        <taxon>Fusarium</taxon>
        <taxon>Fusarium decemcellulare species complex</taxon>
    </lineage>
</organism>
<keyword evidence="2" id="KW-0472">Membrane</keyword>
<feature type="transmembrane region" description="Helical" evidence="2">
    <location>
        <begin position="207"/>
        <end position="231"/>
    </location>
</feature>
<reference evidence="3 4" key="1">
    <citation type="submission" date="2020-01" db="EMBL/GenBank/DDBJ databases">
        <title>Identification and distribution of gene clusters putatively required for synthesis of sphingolipid metabolism inhibitors in phylogenetically diverse species of the filamentous fungus Fusarium.</title>
        <authorList>
            <person name="Kim H.-S."/>
            <person name="Busman M."/>
            <person name="Brown D.W."/>
            <person name="Divon H."/>
            <person name="Uhlig S."/>
            <person name="Proctor R.H."/>
        </authorList>
    </citation>
    <scope>NUCLEOTIDE SEQUENCE [LARGE SCALE GENOMIC DNA]</scope>
    <source>
        <strain evidence="3 4">NRRL 20459</strain>
    </source>
</reference>
<evidence type="ECO:0000256" key="1">
    <source>
        <dbReference type="SAM" id="MobiDB-lite"/>
    </source>
</evidence>
<dbReference type="Proteomes" id="UP000554235">
    <property type="component" value="Unassembled WGS sequence"/>
</dbReference>
<evidence type="ECO:0000256" key="2">
    <source>
        <dbReference type="SAM" id="Phobius"/>
    </source>
</evidence>